<dbReference type="eggNOG" id="ENOG50332VJ">
    <property type="taxonomic scope" value="Bacteria"/>
</dbReference>
<protein>
    <recommendedName>
        <fullName evidence="5">Phage holin family protein</fullName>
    </recommendedName>
</protein>
<dbReference type="Pfam" id="PF07332">
    <property type="entry name" value="Phage_holin_3_6"/>
    <property type="match status" value="1"/>
</dbReference>
<feature type="transmembrane region" description="Helical" evidence="2">
    <location>
        <begin position="104"/>
        <end position="128"/>
    </location>
</feature>
<evidence type="ECO:0000256" key="1">
    <source>
        <dbReference type="SAM" id="MobiDB-lite"/>
    </source>
</evidence>
<feature type="compositionally biased region" description="Low complexity" evidence="1">
    <location>
        <begin position="149"/>
        <end position="181"/>
    </location>
</feature>
<keyword evidence="4" id="KW-1185">Reference proteome</keyword>
<dbReference type="RefSeq" id="WP_006330887.1">
    <property type="nucleotide sequence ID" value="NZ_BAHC01000048.1"/>
</dbReference>
<evidence type="ECO:0008006" key="5">
    <source>
        <dbReference type="Google" id="ProtNLM"/>
    </source>
</evidence>
<evidence type="ECO:0000313" key="3">
    <source>
        <dbReference type="EMBL" id="GAB89031.1"/>
    </source>
</evidence>
<comment type="caution">
    <text evidence="3">The sequence shown here is derived from an EMBL/GenBank/DDBJ whole genome shotgun (WGS) entry which is preliminary data.</text>
</comment>
<name>K6W5Q1_9ACTN</name>
<dbReference type="AlphaFoldDB" id="K6W5Q1"/>
<evidence type="ECO:0000313" key="4">
    <source>
        <dbReference type="Proteomes" id="UP000008363"/>
    </source>
</evidence>
<gene>
    <name evidence="3" type="ORF">GORHZ_048_00080</name>
</gene>
<accession>K6W5Q1</accession>
<feature type="region of interest" description="Disordered" evidence="1">
    <location>
        <begin position="149"/>
        <end position="195"/>
    </location>
</feature>
<keyword evidence="2" id="KW-1133">Transmembrane helix</keyword>
<sequence length="195" mass="20507">MSRNEPGQPAQTTGTVPSIPLSDPNLGRNGEPSIGNLVKDATASVSTLFRSEVALAKAELVGEAKKAGAGTGLLIAAGVMALYSSFFFFFFLAELLDIWMPRWLAFLIVFLLLVLVTIVMAIVGYVFFRRIRGPEKTIASVKEVQAVLPGSHSTSASTASPAGSSPTPSSRASSPAPASSSDHPDIPRAHDPRRG</sequence>
<reference evidence="3 4" key="1">
    <citation type="submission" date="2012-08" db="EMBL/GenBank/DDBJ databases">
        <title>Whole genome shotgun sequence of Gordonia rhizosphera NBRC 16068.</title>
        <authorList>
            <person name="Takarada H."/>
            <person name="Isaki S."/>
            <person name="Hosoyama A."/>
            <person name="Tsuchikane K."/>
            <person name="Katsumata H."/>
            <person name="Baba S."/>
            <person name="Ohji S."/>
            <person name="Yamazaki S."/>
            <person name="Fujita N."/>
        </authorList>
    </citation>
    <scope>NUCLEOTIDE SEQUENCE [LARGE SCALE GENOMIC DNA]</scope>
    <source>
        <strain evidence="3 4">NBRC 16068</strain>
    </source>
</reference>
<proteinExistence type="predicted"/>
<keyword evidence="2" id="KW-0812">Transmembrane</keyword>
<dbReference type="OrthoDB" id="3828498at2"/>
<feature type="compositionally biased region" description="Basic and acidic residues" evidence="1">
    <location>
        <begin position="182"/>
        <end position="195"/>
    </location>
</feature>
<evidence type="ECO:0000256" key="2">
    <source>
        <dbReference type="SAM" id="Phobius"/>
    </source>
</evidence>
<feature type="compositionally biased region" description="Polar residues" evidence="1">
    <location>
        <begin position="1"/>
        <end position="16"/>
    </location>
</feature>
<dbReference type="EMBL" id="BAHC01000048">
    <property type="protein sequence ID" value="GAB89031.1"/>
    <property type="molecule type" value="Genomic_DNA"/>
</dbReference>
<keyword evidence="2" id="KW-0472">Membrane</keyword>
<dbReference type="Proteomes" id="UP000008363">
    <property type="component" value="Unassembled WGS sequence"/>
</dbReference>
<feature type="region of interest" description="Disordered" evidence="1">
    <location>
        <begin position="1"/>
        <end position="23"/>
    </location>
</feature>
<organism evidence="3 4">
    <name type="scientific">Gordonia rhizosphera NBRC 16068</name>
    <dbReference type="NCBI Taxonomy" id="1108045"/>
    <lineage>
        <taxon>Bacteria</taxon>
        <taxon>Bacillati</taxon>
        <taxon>Actinomycetota</taxon>
        <taxon>Actinomycetes</taxon>
        <taxon>Mycobacteriales</taxon>
        <taxon>Gordoniaceae</taxon>
        <taxon>Gordonia</taxon>
    </lineage>
</organism>
<dbReference type="InterPro" id="IPR009937">
    <property type="entry name" value="Phage_holin_3_6"/>
</dbReference>
<dbReference type="STRING" id="1108045.GORHZ_048_00080"/>
<feature type="transmembrane region" description="Helical" evidence="2">
    <location>
        <begin position="73"/>
        <end position="92"/>
    </location>
</feature>